<protein>
    <submittedName>
        <fullName evidence="2">6967_t:CDS:1</fullName>
    </submittedName>
</protein>
<accession>A0A9N9CHZ7</accession>
<evidence type="ECO:0000256" key="1">
    <source>
        <dbReference type="SAM" id="MobiDB-lite"/>
    </source>
</evidence>
<organism evidence="2 3">
    <name type="scientific">Paraglomus occultum</name>
    <dbReference type="NCBI Taxonomy" id="144539"/>
    <lineage>
        <taxon>Eukaryota</taxon>
        <taxon>Fungi</taxon>
        <taxon>Fungi incertae sedis</taxon>
        <taxon>Mucoromycota</taxon>
        <taxon>Glomeromycotina</taxon>
        <taxon>Glomeromycetes</taxon>
        <taxon>Paraglomerales</taxon>
        <taxon>Paraglomeraceae</taxon>
        <taxon>Paraglomus</taxon>
    </lineage>
</organism>
<dbReference type="Proteomes" id="UP000789572">
    <property type="component" value="Unassembled WGS sequence"/>
</dbReference>
<evidence type="ECO:0000313" key="3">
    <source>
        <dbReference type="Proteomes" id="UP000789572"/>
    </source>
</evidence>
<sequence>MENRTKQILWVQKHINTSIVPSKFYAKFGYTRRLRQTAEKDLKLIIEQIARENNTKERRKAKRILDRFKALINSQECETYWKSLEKAENDDKGRSSAYERLNTFCNLVNEEGRRRLDRDESDSSDSSSTTAYKESEAETIWYDEEVAEKHVNIDVLDEPIVTTTGSGRVLSIDDWASARKLVESYRETLPKTRRLYESLRPTWPYEQIVEYIPWGGDLRATENQISDGVNYFVRYDSITNGRDDDMTEFEHTSRNIMPLLDATDTRSIFSLPSLDYTGCQSLAVYLEQDELCSVDSSNVVQWGFTVIGRIIHIYSLCAYGRFFHLTITLAFQAPLPSSTTDICNIKLAYCAMLGFVEKLHETERNLCSLNSKCIEIACAGTKQKEAPEQWSAPPVIGTPLNSSKRVTSKQTKI</sequence>
<evidence type="ECO:0000313" key="2">
    <source>
        <dbReference type="EMBL" id="CAG8604387.1"/>
    </source>
</evidence>
<dbReference type="AlphaFoldDB" id="A0A9N9CHZ7"/>
<keyword evidence="3" id="KW-1185">Reference proteome</keyword>
<reference evidence="2" key="1">
    <citation type="submission" date="2021-06" db="EMBL/GenBank/DDBJ databases">
        <authorList>
            <person name="Kallberg Y."/>
            <person name="Tangrot J."/>
            <person name="Rosling A."/>
        </authorList>
    </citation>
    <scope>NUCLEOTIDE SEQUENCE</scope>
    <source>
        <strain evidence="2">IA702</strain>
    </source>
</reference>
<dbReference type="OrthoDB" id="2350333at2759"/>
<feature type="region of interest" description="Disordered" evidence="1">
    <location>
        <begin position="389"/>
        <end position="413"/>
    </location>
</feature>
<dbReference type="EMBL" id="CAJVPJ010001810">
    <property type="protein sequence ID" value="CAG8604387.1"/>
    <property type="molecule type" value="Genomic_DNA"/>
</dbReference>
<name>A0A9N9CHZ7_9GLOM</name>
<feature type="compositionally biased region" description="Polar residues" evidence="1">
    <location>
        <begin position="399"/>
        <end position="413"/>
    </location>
</feature>
<proteinExistence type="predicted"/>
<comment type="caution">
    <text evidence="2">The sequence shown here is derived from an EMBL/GenBank/DDBJ whole genome shotgun (WGS) entry which is preliminary data.</text>
</comment>
<feature type="region of interest" description="Disordered" evidence="1">
    <location>
        <begin position="115"/>
        <end position="136"/>
    </location>
</feature>
<gene>
    <name evidence="2" type="ORF">POCULU_LOCUS7634</name>
</gene>